<dbReference type="Gene3D" id="3.40.30.10">
    <property type="entry name" value="Glutaredoxin"/>
    <property type="match status" value="1"/>
</dbReference>
<comment type="caution">
    <text evidence="1">The sequence shown here is derived from an EMBL/GenBank/DDBJ whole genome shotgun (WGS) entry which is preliminary data.</text>
</comment>
<proteinExistence type="predicted"/>
<organism evidence="1 2">
    <name type="scientific">Actinoallomurus vinaceus</name>
    <dbReference type="NCBI Taxonomy" id="1080074"/>
    <lineage>
        <taxon>Bacteria</taxon>
        <taxon>Bacillati</taxon>
        <taxon>Actinomycetota</taxon>
        <taxon>Actinomycetes</taxon>
        <taxon>Streptosporangiales</taxon>
        <taxon>Thermomonosporaceae</taxon>
        <taxon>Actinoallomurus</taxon>
    </lineage>
</organism>
<dbReference type="Proteomes" id="UP001501442">
    <property type="component" value="Unassembled WGS sequence"/>
</dbReference>
<name>A0ABP8U869_9ACTN</name>
<dbReference type="RefSeq" id="WP_345430696.1">
    <property type="nucleotide sequence ID" value="NZ_BAABHK010000003.1"/>
</dbReference>
<accession>A0ABP8U869</accession>
<gene>
    <name evidence="1" type="ORF">GCM10023196_023020</name>
</gene>
<dbReference type="InterPro" id="IPR036249">
    <property type="entry name" value="Thioredoxin-like_sf"/>
</dbReference>
<keyword evidence="2" id="KW-1185">Reference proteome</keyword>
<dbReference type="SUPFAM" id="SSF52833">
    <property type="entry name" value="Thioredoxin-like"/>
    <property type="match status" value="1"/>
</dbReference>
<dbReference type="EMBL" id="BAABHK010000003">
    <property type="protein sequence ID" value="GAA4624119.1"/>
    <property type="molecule type" value="Genomic_DNA"/>
</dbReference>
<reference evidence="2" key="1">
    <citation type="journal article" date="2019" name="Int. J. Syst. Evol. Microbiol.">
        <title>The Global Catalogue of Microorganisms (GCM) 10K type strain sequencing project: providing services to taxonomists for standard genome sequencing and annotation.</title>
        <authorList>
            <consortium name="The Broad Institute Genomics Platform"/>
            <consortium name="The Broad Institute Genome Sequencing Center for Infectious Disease"/>
            <person name="Wu L."/>
            <person name="Ma J."/>
        </authorList>
    </citation>
    <scope>NUCLEOTIDE SEQUENCE [LARGE SCALE GENOMIC DNA]</scope>
    <source>
        <strain evidence="2">JCM 17939</strain>
    </source>
</reference>
<evidence type="ECO:0000313" key="1">
    <source>
        <dbReference type="EMBL" id="GAA4624119.1"/>
    </source>
</evidence>
<evidence type="ECO:0000313" key="2">
    <source>
        <dbReference type="Proteomes" id="UP001501442"/>
    </source>
</evidence>
<sequence>MAYLAAAVVLLGILCLLNLLLTIGILRRLRADAAGTGHHPGPLFELGPGSAPGEFDAVTTAGEPVSHDTLTGVVGFFSAGCEACHTLLPRFVEQARELGRDNVLAVVGGDDQETVDALTPVARVVTAELDGGPVARAFQNTWTPALYLIGDDHRVVAAGSRMEELPVRHVAGRA</sequence>
<protein>
    <submittedName>
        <fullName evidence="1">TlpA family protein</fullName>
    </submittedName>
</protein>